<dbReference type="InterPro" id="IPR012677">
    <property type="entry name" value="Nucleotide-bd_a/b_plait_sf"/>
</dbReference>
<dbReference type="PROSITE" id="PS51025">
    <property type="entry name" value="PWI"/>
    <property type="match status" value="1"/>
</dbReference>
<dbReference type="InterPro" id="IPR002483">
    <property type="entry name" value="PWI_dom"/>
</dbReference>
<evidence type="ECO:0000313" key="5">
    <source>
        <dbReference type="EMBL" id="CCA73318.1"/>
    </source>
</evidence>
<feature type="compositionally biased region" description="Basic and acidic residues" evidence="2">
    <location>
        <begin position="285"/>
        <end position="309"/>
    </location>
</feature>
<dbReference type="AlphaFoldDB" id="G4TPS5"/>
<dbReference type="EMBL" id="CAFZ01000216">
    <property type="protein sequence ID" value="CCA73318.1"/>
    <property type="molecule type" value="Genomic_DNA"/>
</dbReference>
<dbReference type="CDD" id="cd12446">
    <property type="entry name" value="RRM_RBM25"/>
    <property type="match status" value="1"/>
</dbReference>
<dbReference type="PROSITE" id="PS50102">
    <property type="entry name" value="RRM"/>
    <property type="match status" value="1"/>
</dbReference>
<dbReference type="FunCoup" id="G4TPS5">
    <property type="interactions" value="623"/>
</dbReference>
<feature type="domain" description="RRM" evidence="3">
    <location>
        <begin position="30"/>
        <end position="114"/>
    </location>
</feature>
<dbReference type="Proteomes" id="UP000007148">
    <property type="component" value="Unassembled WGS sequence"/>
</dbReference>
<name>G4TPS5_SERID</name>
<evidence type="ECO:0000259" key="4">
    <source>
        <dbReference type="PROSITE" id="PS51025"/>
    </source>
</evidence>
<proteinExistence type="predicted"/>
<feature type="compositionally biased region" description="Low complexity" evidence="2">
    <location>
        <begin position="241"/>
        <end position="251"/>
    </location>
</feature>
<dbReference type="HOGENOM" id="CLU_009938_1_1_1"/>
<feature type="domain" description="PWI" evidence="4">
    <location>
        <begin position="512"/>
        <end position="612"/>
    </location>
</feature>
<reference evidence="5 6" key="1">
    <citation type="journal article" date="2011" name="PLoS Pathog.">
        <title>Endophytic Life Strategies Decoded by Genome and Transcriptome Analyses of the Mutualistic Root Symbiont Piriformospora indica.</title>
        <authorList>
            <person name="Zuccaro A."/>
            <person name="Lahrmann U."/>
            <person name="Guldener U."/>
            <person name="Langen G."/>
            <person name="Pfiffi S."/>
            <person name="Biedenkopf D."/>
            <person name="Wong P."/>
            <person name="Samans B."/>
            <person name="Grimm C."/>
            <person name="Basiewicz M."/>
            <person name="Murat C."/>
            <person name="Martin F."/>
            <person name="Kogel K.H."/>
        </authorList>
    </citation>
    <scope>NUCLEOTIDE SEQUENCE [LARGE SCALE GENOMIC DNA]</scope>
    <source>
        <strain evidence="5 6">DSM 11827</strain>
    </source>
</reference>
<dbReference type="Pfam" id="PF00076">
    <property type="entry name" value="RRM_1"/>
    <property type="match status" value="1"/>
</dbReference>
<protein>
    <recommendedName>
        <fullName evidence="7">PWI domain-containing protein</fullName>
    </recommendedName>
</protein>
<dbReference type="Gene3D" id="1.20.1390.10">
    <property type="entry name" value="PWI domain"/>
    <property type="match status" value="1"/>
</dbReference>
<dbReference type="InterPro" id="IPR035979">
    <property type="entry name" value="RBD_domain_sf"/>
</dbReference>
<dbReference type="InterPro" id="IPR034268">
    <property type="entry name" value="RBM25_RRM"/>
</dbReference>
<evidence type="ECO:0008006" key="7">
    <source>
        <dbReference type="Google" id="ProtNLM"/>
    </source>
</evidence>
<dbReference type="eggNOG" id="KOG2253">
    <property type="taxonomic scope" value="Eukaryota"/>
</dbReference>
<dbReference type="Pfam" id="PF01480">
    <property type="entry name" value="PWI"/>
    <property type="match status" value="1"/>
</dbReference>
<comment type="caution">
    <text evidence="5">The sequence shown here is derived from an EMBL/GenBank/DDBJ whole genome shotgun (WGS) entry which is preliminary data.</text>
</comment>
<feature type="compositionally biased region" description="Basic and acidic residues" evidence="2">
    <location>
        <begin position="265"/>
        <end position="276"/>
    </location>
</feature>
<feature type="region of interest" description="Disordered" evidence="2">
    <location>
        <begin position="1"/>
        <end position="23"/>
    </location>
</feature>
<dbReference type="STRING" id="1109443.G4TPS5"/>
<dbReference type="GO" id="GO:0003729">
    <property type="term" value="F:mRNA binding"/>
    <property type="evidence" value="ECO:0007669"/>
    <property type="project" value="TreeGrafter"/>
</dbReference>
<gene>
    <name evidence="5" type="ORF">PIIN_07273</name>
</gene>
<feature type="region of interest" description="Disordered" evidence="2">
    <location>
        <begin position="205"/>
        <end position="309"/>
    </location>
</feature>
<dbReference type="InterPro" id="IPR000504">
    <property type="entry name" value="RRM_dom"/>
</dbReference>
<dbReference type="OrthoDB" id="6275295at2759"/>
<keyword evidence="6" id="KW-1185">Reference proteome</keyword>
<dbReference type="SMART" id="SM00311">
    <property type="entry name" value="PWI"/>
    <property type="match status" value="1"/>
</dbReference>
<dbReference type="PANTHER" id="PTHR18806:SF4">
    <property type="entry name" value="RNA-BINDING PROTEIN 25"/>
    <property type="match status" value="1"/>
</dbReference>
<dbReference type="PANTHER" id="PTHR18806">
    <property type="entry name" value="RBM25 PROTEIN"/>
    <property type="match status" value="1"/>
</dbReference>
<accession>G4TPS5</accession>
<evidence type="ECO:0000259" key="3">
    <source>
        <dbReference type="PROSITE" id="PS50102"/>
    </source>
</evidence>
<evidence type="ECO:0000313" key="6">
    <source>
        <dbReference type="Proteomes" id="UP000007148"/>
    </source>
</evidence>
<dbReference type="Gene3D" id="3.30.70.330">
    <property type="match status" value="1"/>
</dbReference>
<dbReference type="InParanoid" id="G4TPS5"/>
<evidence type="ECO:0000256" key="2">
    <source>
        <dbReference type="SAM" id="MobiDB-lite"/>
    </source>
</evidence>
<dbReference type="GO" id="GO:0005681">
    <property type="term" value="C:spliceosomal complex"/>
    <property type="evidence" value="ECO:0007669"/>
    <property type="project" value="TreeGrafter"/>
</dbReference>
<organism evidence="5 6">
    <name type="scientific">Serendipita indica (strain DSM 11827)</name>
    <name type="common">Root endophyte fungus</name>
    <name type="synonym">Piriformospora indica</name>
    <dbReference type="NCBI Taxonomy" id="1109443"/>
    <lineage>
        <taxon>Eukaryota</taxon>
        <taxon>Fungi</taxon>
        <taxon>Dikarya</taxon>
        <taxon>Basidiomycota</taxon>
        <taxon>Agaricomycotina</taxon>
        <taxon>Agaricomycetes</taxon>
        <taxon>Sebacinales</taxon>
        <taxon>Serendipitaceae</taxon>
        <taxon>Serendipita</taxon>
    </lineage>
</organism>
<evidence type="ECO:0000256" key="1">
    <source>
        <dbReference type="PROSITE-ProRule" id="PRU00176"/>
    </source>
</evidence>
<dbReference type="OMA" id="DGCVNKK"/>
<dbReference type="InterPro" id="IPR052768">
    <property type="entry name" value="RBM25"/>
</dbReference>
<dbReference type="SMART" id="SM00360">
    <property type="entry name" value="RRM"/>
    <property type="match status" value="1"/>
</dbReference>
<dbReference type="SUPFAM" id="SSF54928">
    <property type="entry name" value="RNA-binding domain, RBD"/>
    <property type="match status" value="1"/>
</dbReference>
<keyword evidence="1" id="KW-0694">RNA-binding</keyword>
<sequence length="612" mass="68588">MMGGSRMGLGMRPTQSVYTNSPTGPSSQQLTLFVGSISPGITDAFLQALFAACGPLRSFKRLLTPIGKPQGFGFAEFDQPEAMVRAIELLNGTELPSQEAGQPNKKLLVRADEKTGNYLKAYESSRIKTDQDEFQTDTSRTIIEGLIEGLRNGQPLPDGDQQADQQSVVPPHLHDLQEADLPENQRGLVISEIELFRRQSVKKAGMDKTAGVGPVNAVGGSTGFGALSQPKGRGWGQRQNSIGSGPQTPTGPSTPTPTRPTHSPSRSDSRGPDPQRYHGQAPEFVKAEAGKQHDEERERELKAKKSKADDQEFRHRERLWESAEYKRIKRFSHMAAVESAVQENEDKDRQDMKTRLEIWDDDESDELFYVDRAEWRRKRQRTLAREMAEDVHARNVARAEEERAQRESQLFLEKQMEQMRATQEEQKKAGLLVDDAAPIKLNVALATKPAQTAAAAQAAPAEPRVVFGQEEEDEVVVKKKRMPMVELDLFVDGEKAKEKLESIRQQVSKEKDALWKAKIRWEAVSDSTIERKLEPVIQKKIKEFLGDVDDDLVMFVIEHLKDRKGPSKLVEGLEPVLEDEAVPFVIALWRQVVFESVAYGEALDTESLMVDD</sequence>
<feature type="compositionally biased region" description="Polar residues" evidence="2">
    <location>
        <begin position="13"/>
        <end position="23"/>
    </location>
</feature>